<gene>
    <name evidence="1" type="ORF">MEDL_27346</name>
</gene>
<evidence type="ECO:0008006" key="3">
    <source>
        <dbReference type="Google" id="ProtNLM"/>
    </source>
</evidence>
<dbReference type="PANTHER" id="PTHR14187:SF5">
    <property type="entry name" value="HEAT SHOCK 70 KDA PROTEIN 12A"/>
    <property type="match status" value="1"/>
</dbReference>
<evidence type="ECO:0000313" key="1">
    <source>
        <dbReference type="EMBL" id="CAG2213426.1"/>
    </source>
</evidence>
<dbReference type="PANTHER" id="PTHR14187">
    <property type="entry name" value="ALPHA KINASE/ELONGATION FACTOR 2 KINASE"/>
    <property type="match status" value="1"/>
</dbReference>
<dbReference type="Gene3D" id="3.30.420.40">
    <property type="match status" value="2"/>
</dbReference>
<dbReference type="CDD" id="cd10229">
    <property type="entry name" value="ASKHA_NBD_HSP70_HSPA12"/>
    <property type="match status" value="1"/>
</dbReference>
<protein>
    <recommendedName>
        <fullName evidence="3">Heat shock 70 kDa protein 12A</fullName>
    </recommendedName>
</protein>
<keyword evidence="2" id="KW-1185">Reference proteome</keyword>
<organism evidence="1 2">
    <name type="scientific">Mytilus edulis</name>
    <name type="common">Blue mussel</name>
    <dbReference type="NCBI Taxonomy" id="6550"/>
    <lineage>
        <taxon>Eukaryota</taxon>
        <taxon>Metazoa</taxon>
        <taxon>Spiralia</taxon>
        <taxon>Lophotrochozoa</taxon>
        <taxon>Mollusca</taxon>
        <taxon>Bivalvia</taxon>
        <taxon>Autobranchia</taxon>
        <taxon>Pteriomorphia</taxon>
        <taxon>Mytilida</taxon>
        <taxon>Mytiloidea</taxon>
        <taxon>Mytilidae</taxon>
        <taxon>Mytilinae</taxon>
        <taxon>Mytilus</taxon>
    </lineage>
</organism>
<dbReference type="Proteomes" id="UP000683360">
    <property type="component" value="Unassembled WGS sequence"/>
</dbReference>
<reference evidence="1" key="1">
    <citation type="submission" date="2021-03" db="EMBL/GenBank/DDBJ databases">
        <authorList>
            <person name="Bekaert M."/>
        </authorList>
    </citation>
    <scope>NUCLEOTIDE SEQUENCE</scope>
</reference>
<evidence type="ECO:0000313" key="2">
    <source>
        <dbReference type="Proteomes" id="UP000683360"/>
    </source>
</evidence>
<dbReference type="AlphaFoldDB" id="A0A8S3RUS9"/>
<comment type="caution">
    <text evidence="1">The sequence shown here is derived from an EMBL/GenBank/DDBJ whole genome shotgun (WGS) entry which is preliminary data.</text>
</comment>
<accession>A0A8S3RUS9</accession>
<dbReference type="EMBL" id="CAJPWZ010001353">
    <property type="protein sequence ID" value="CAG2213426.1"/>
    <property type="molecule type" value="Genomic_DNA"/>
</dbReference>
<dbReference type="InterPro" id="IPR043129">
    <property type="entry name" value="ATPase_NBD"/>
</dbReference>
<proteinExistence type="predicted"/>
<dbReference type="OrthoDB" id="2963168at2759"/>
<dbReference type="SUPFAM" id="SSF53067">
    <property type="entry name" value="Actin-like ATPase domain"/>
    <property type="match status" value="2"/>
</dbReference>
<name>A0A8S3RUS9_MYTED</name>
<sequence>MISDFSFICNLLIGFASRSYIDAKTILREVLTISILYYIKMAMNPNYILVAAIDFGTTYSGYAFSMRHSFKNQPMTIHTNQCWNAGSQQLISLKTPTCLLLDANKQFDSFGYEAENKYAEIVMEKEQHNYYYFHRFKMCLHKHKDVSMELLLEDITGKPMPTIDVFTLSIMAMKDHLMSYLIKQGTKLELNDIRWVLSVPAIWTDISKQFMRESAVKVGISKSNLLLCLEPEAASIYCQYLPTDKLTGIEPGFTMAKPGTKYMIVDLGGGTADITVHEKMLGGHLKELCRATGGDCGGTCVDAEYIQLLIKIVGAPILKIMKQEYLESYLDLLRDFETTKRTIKPGSKKVRMVIPFSTLNTLCEMHLKENFRSVIKSSSFSDSIVIRGDKVHIDANVLRKLFDKTIANILLLIKETLQMESARSLNKIILVGGFSNCVLVQEAVRREFPNCTVIIPFDPGLSVLQGAVLFGHKSDVISSRISRFTYGISFNPKFDPAIHDEKYRFLSDGVWRCKNAFDKILEKDSVIPIGTVIHRKYNTKINVNKIGLKLFASEQHNPVYTADDDCFSLGNIGIDVSDSSRCQVLEVGFIFGNTELSLTVIEAASGNKCMAQFTLE</sequence>